<gene>
    <name evidence="2" type="ORF">QR680_000438</name>
</gene>
<feature type="region of interest" description="Disordered" evidence="1">
    <location>
        <begin position="195"/>
        <end position="227"/>
    </location>
</feature>
<name>A0AA39GUL4_9BILA</name>
<evidence type="ECO:0000313" key="2">
    <source>
        <dbReference type="EMBL" id="KAK0393862.1"/>
    </source>
</evidence>
<reference evidence="2" key="1">
    <citation type="submission" date="2023-06" db="EMBL/GenBank/DDBJ databases">
        <title>Genomic analysis of the entomopathogenic nematode Steinernema hermaphroditum.</title>
        <authorList>
            <person name="Schwarz E.M."/>
            <person name="Heppert J.K."/>
            <person name="Baniya A."/>
            <person name="Schwartz H.T."/>
            <person name="Tan C.-H."/>
            <person name="Antoshechkin I."/>
            <person name="Sternberg P.W."/>
            <person name="Goodrich-Blair H."/>
            <person name="Dillman A.R."/>
        </authorList>
    </citation>
    <scope>NUCLEOTIDE SEQUENCE</scope>
    <source>
        <strain evidence="2">PS9179</strain>
        <tissue evidence="2">Whole animal</tissue>
    </source>
</reference>
<organism evidence="2 3">
    <name type="scientific">Steinernema hermaphroditum</name>
    <dbReference type="NCBI Taxonomy" id="289476"/>
    <lineage>
        <taxon>Eukaryota</taxon>
        <taxon>Metazoa</taxon>
        <taxon>Ecdysozoa</taxon>
        <taxon>Nematoda</taxon>
        <taxon>Chromadorea</taxon>
        <taxon>Rhabditida</taxon>
        <taxon>Tylenchina</taxon>
        <taxon>Panagrolaimomorpha</taxon>
        <taxon>Strongyloidoidea</taxon>
        <taxon>Steinernematidae</taxon>
        <taxon>Steinernema</taxon>
    </lineage>
</organism>
<evidence type="ECO:0000256" key="1">
    <source>
        <dbReference type="SAM" id="MobiDB-lite"/>
    </source>
</evidence>
<dbReference type="AlphaFoldDB" id="A0AA39GUL4"/>
<dbReference type="Proteomes" id="UP001175271">
    <property type="component" value="Unassembled WGS sequence"/>
</dbReference>
<protein>
    <submittedName>
        <fullName evidence="2">Uncharacterized protein</fullName>
    </submittedName>
</protein>
<keyword evidence="3" id="KW-1185">Reference proteome</keyword>
<comment type="caution">
    <text evidence="2">The sequence shown here is derived from an EMBL/GenBank/DDBJ whole genome shotgun (WGS) entry which is preliminary data.</text>
</comment>
<feature type="region of interest" description="Disordered" evidence="1">
    <location>
        <begin position="1"/>
        <end position="27"/>
    </location>
</feature>
<accession>A0AA39GUL4</accession>
<sequence>MLNTLSSDWWTTAGCDPPRPGGTIPSKQQVTQRISPKYSFARFLRAILRKSQRADQRFVAKRHIEVFENSCRDHILELEPASLMSISQTQTVSMPPGGSSQNPRLPFQDHRFIIKYRSGIIEADLLLPEELGRRTFRLASPPFPRSSLHHQYVTIHLIYSKYKVLISEYRSGIIEADLLLPEELGRRTFRLASPPFPRSSLHHQIPFRHHRSRSAASDAQKNMDPAK</sequence>
<dbReference type="EMBL" id="JAUCMV010000005">
    <property type="protein sequence ID" value="KAK0393862.1"/>
    <property type="molecule type" value="Genomic_DNA"/>
</dbReference>
<proteinExistence type="predicted"/>
<feature type="compositionally biased region" description="Polar residues" evidence="1">
    <location>
        <begin position="1"/>
        <end position="10"/>
    </location>
</feature>
<evidence type="ECO:0000313" key="3">
    <source>
        <dbReference type="Proteomes" id="UP001175271"/>
    </source>
</evidence>